<dbReference type="EMBL" id="AZHW01000562">
    <property type="protein sequence ID" value="ETW98363.1"/>
    <property type="molecule type" value="Genomic_DNA"/>
</dbReference>
<dbReference type="AlphaFoldDB" id="W4LJV4"/>
<proteinExistence type="inferred from homology"/>
<dbReference type="Pfam" id="PF00753">
    <property type="entry name" value="Lactamase_B"/>
    <property type="match status" value="1"/>
</dbReference>
<dbReference type="Proteomes" id="UP000019141">
    <property type="component" value="Unassembled WGS sequence"/>
</dbReference>
<evidence type="ECO:0000259" key="2">
    <source>
        <dbReference type="SMART" id="SM00849"/>
    </source>
</evidence>
<dbReference type="HOGENOM" id="CLU_048478_0_1_7"/>
<comment type="caution">
    <text evidence="3">The sequence shown here is derived from an EMBL/GenBank/DDBJ whole genome shotgun (WGS) entry which is preliminary data.</text>
</comment>
<dbReference type="PANTHER" id="PTHR42951:SF4">
    <property type="entry name" value="ACYL-COENZYME A THIOESTERASE MBLAC2"/>
    <property type="match status" value="1"/>
</dbReference>
<evidence type="ECO:0000256" key="1">
    <source>
        <dbReference type="ARBA" id="ARBA00005250"/>
    </source>
</evidence>
<accession>W4LJV4</accession>
<dbReference type="InterPro" id="IPR050855">
    <property type="entry name" value="NDM-1-like"/>
</dbReference>
<comment type="similarity">
    <text evidence="1">Belongs to the metallo-beta-lactamase superfamily. Class-B beta-lactamase family.</text>
</comment>
<dbReference type="SMART" id="SM00849">
    <property type="entry name" value="Lactamase_B"/>
    <property type="match status" value="1"/>
</dbReference>
<dbReference type="PANTHER" id="PTHR42951">
    <property type="entry name" value="METALLO-BETA-LACTAMASE DOMAIN-CONTAINING"/>
    <property type="match status" value="1"/>
</dbReference>
<sequence>MVDNMSKRGFDPLTYRFEEQAPSPGTMTNIADGVYWIRMPMDGRLNHINVWLLRDDDGWTIVDTGLFNERVKTHWRAIFDHHLEGKPISRVIATHLHADHTGLAGWITQKWGCELWMSRSDFYMCKVMAADGPSDVPEDAIRFYRRAGFTDERLDRYRQRFGQFGANISPLPAGYRRIHEGQYLDIGGREWRAVIGHGHAPEHVCLYCPELKLIIGGDQLLPKITPNVSVQPSEPYANPLRDWLSSCGRFRELLPPNLLVLPAHESIYEGLHERLTALIDWHEVALEKLYDLCETPKRAVDVFPALFKSQITESSYFPATGESIAHLHCAQERRMLTVEEDEHGVAWWRRA</sequence>
<reference evidence="3 4" key="1">
    <citation type="journal article" date="2014" name="Nature">
        <title>An environmental bacterial taxon with a large and distinct metabolic repertoire.</title>
        <authorList>
            <person name="Wilson M.C."/>
            <person name="Mori T."/>
            <person name="Ruckert C."/>
            <person name="Uria A.R."/>
            <person name="Helf M.J."/>
            <person name="Takada K."/>
            <person name="Gernert C."/>
            <person name="Steffens U.A."/>
            <person name="Heycke N."/>
            <person name="Schmitt S."/>
            <person name="Rinke C."/>
            <person name="Helfrich E.J."/>
            <person name="Brachmann A.O."/>
            <person name="Gurgui C."/>
            <person name="Wakimoto T."/>
            <person name="Kracht M."/>
            <person name="Crusemann M."/>
            <person name="Hentschel U."/>
            <person name="Abe I."/>
            <person name="Matsunaga S."/>
            <person name="Kalinowski J."/>
            <person name="Takeyama H."/>
            <person name="Piel J."/>
        </authorList>
    </citation>
    <scope>NUCLEOTIDE SEQUENCE [LARGE SCALE GENOMIC DNA]</scope>
    <source>
        <strain evidence="4">TSY1</strain>
    </source>
</reference>
<dbReference type="InterPro" id="IPR048933">
    <property type="entry name" value="B_lactamase-like_C"/>
</dbReference>
<dbReference type="Pfam" id="PF21221">
    <property type="entry name" value="B_lactamase-like_C"/>
    <property type="match status" value="1"/>
</dbReference>
<evidence type="ECO:0000313" key="4">
    <source>
        <dbReference type="Proteomes" id="UP000019141"/>
    </source>
</evidence>
<protein>
    <submittedName>
        <fullName evidence="3">Beta-lactamase</fullName>
    </submittedName>
</protein>
<dbReference type="InterPro" id="IPR036866">
    <property type="entry name" value="RibonucZ/Hydroxyglut_hydro"/>
</dbReference>
<dbReference type="InterPro" id="IPR036388">
    <property type="entry name" value="WH-like_DNA-bd_sf"/>
</dbReference>
<organism evidence="3 4">
    <name type="scientific">Entotheonella factor</name>
    <dbReference type="NCBI Taxonomy" id="1429438"/>
    <lineage>
        <taxon>Bacteria</taxon>
        <taxon>Pseudomonadati</taxon>
        <taxon>Nitrospinota/Tectimicrobiota group</taxon>
        <taxon>Candidatus Tectimicrobiota</taxon>
        <taxon>Candidatus Entotheonellia</taxon>
        <taxon>Candidatus Entotheonellales</taxon>
        <taxon>Candidatus Entotheonellaceae</taxon>
        <taxon>Candidatus Entotheonella</taxon>
    </lineage>
</organism>
<name>W4LJV4_ENTF1</name>
<gene>
    <name evidence="3" type="ORF">ETSY1_19040</name>
</gene>
<dbReference type="InterPro" id="IPR001279">
    <property type="entry name" value="Metallo-B-lactamas"/>
</dbReference>
<feature type="domain" description="Metallo-beta-lactamase" evidence="2">
    <location>
        <begin position="47"/>
        <end position="264"/>
    </location>
</feature>
<dbReference type="GO" id="GO:0017001">
    <property type="term" value="P:antibiotic catabolic process"/>
    <property type="evidence" value="ECO:0007669"/>
    <property type="project" value="UniProtKB-ARBA"/>
</dbReference>
<dbReference type="Gene3D" id="1.10.10.10">
    <property type="entry name" value="Winged helix-like DNA-binding domain superfamily/Winged helix DNA-binding domain"/>
    <property type="match status" value="1"/>
</dbReference>
<keyword evidence="4" id="KW-1185">Reference proteome</keyword>
<dbReference type="Gene3D" id="3.60.15.10">
    <property type="entry name" value="Ribonuclease Z/Hydroxyacylglutathione hydrolase-like"/>
    <property type="match status" value="1"/>
</dbReference>
<dbReference type="SUPFAM" id="SSF56281">
    <property type="entry name" value="Metallo-hydrolase/oxidoreductase"/>
    <property type="match status" value="1"/>
</dbReference>
<evidence type="ECO:0000313" key="3">
    <source>
        <dbReference type="EMBL" id="ETW98363.1"/>
    </source>
</evidence>